<dbReference type="AlphaFoldDB" id="F4QU77"/>
<organism evidence="4 5">
    <name type="scientific">Asticcacaulis biprosthecium C19</name>
    <dbReference type="NCBI Taxonomy" id="715226"/>
    <lineage>
        <taxon>Bacteria</taxon>
        <taxon>Pseudomonadati</taxon>
        <taxon>Pseudomonadota</taxon>
        <taxon>Alphaproteobacteria</taxon>
        <taxon>Caulobacterales</taxon>
        <taxon>Caulobacteraceae</taxon>
        <taxon>Asticcacaulis</taxon>
    </lineage>
</organism>
<proteinExistence type="inferred from homology"/>
<dbReference type="InterPro" id="IPR040239">
    <property type="entry name" value="HcpB-like"/>
</dbReference>
<keyword evidence="3" id="KW-0732">Signal</keyword>
<dbReference type="EMBL" id="GL883081">
    <property type="protein sequence ID" value="EGF89377.1"/>
    <property type="molecule type" value="Genomic_DNA"/>
</dbReference>
<dbReference type="RefSeq" id="WP_006275499.1">
    <property type="nucleotide sequence ID" value="NZ_GL883081.1"/>
</dbReference>
<evidence type="ECO:0000256" key="2">
    <source>
        <dbReference type="ARBA" id="ARBA00022737"/>
    </source>
</evidence>
<evidence type="ECO:0000256" key="1">
    <source>
        <dbReference type="ARBA" id="ARBA00008486"/>
    </source>
</evidence>
<dbReference type="Proteomes" id="UP000006512">
    <property type="component" value="Unassembled WGS sequence"/>
</dbReference>
<dbReference type="STRING" id="715226.ABI_47250"/>
<dbReference type="Gene3D" id="1.25.40.10">
    <property type="entry name" value="Tetratricopeptide repeat domain"/>
    <property type="match status" value="1"/>
</dbReference>
<dbReference type="PANTHER" id="PTHR13891">
    <property type="entry name" value="CYTOCHROME C OXIDASE ASSEMBLY FACTOR 7"/>
    <property type="match status" value="1"/>
</dbReference>
<reference evidence="5" key="1">
    <citation type="submission" date="2011-03" db="EMBL/GenBank/DDBJ databases">
        <title>Draft genome sequence of Brevundimonas diminuta.</title>
        <authorList>
            <person name="Brown P.J.B."/>
            <person name="Buechlein A."/>
            <person name="Hemmerich C."/>
            <person name="Brun Y.V."/>
        </authorList>
    </citation>
    <scope>NUCLEOTIDE SEQUENCE [LARGE SCALE GENOMIC DNA]</scope>
    <source>
        <strain evidence="5">C19</strain>
    </source>
</reference>
<dbReference type="eggNOG" id="COG0790">
    <property type="taxonomic scope" value="Bacteria"/>
</dbReference>
<sequence length="301" mass="32627">MSFALKLLTALVCLALPFFAAPVLADVGKPVYVACWAHQSDKNRVMWTAPFVANNNEIDAAKEQFAGYIVKAGYVKNLSAVSTSCVWNKKSEKTVADINAIKAQFNYSTDIGVNFIYKPFSQVSAGKQLHVQCEVYKTAASCTAYGRAFEQGNRGLDKDDTQAAAYYQMACDMGDAVGCVYLGILRDEGRGGPVDMGQALQLYDKACKANNLFGCYREGVALVNHAKTPEDVTRGLALLQAACDKDFAAACGSLGVYYHTGKGVAVDPKRAFDNYTKSCTLGNQTACRNLEKLKTKYPDIS</sequence>
<evidence type="ECO:0000313" key="4">
    <source>
        <dbReference type="EMBL" id="EGF89377.1"/>
    </source>
</evidence>
<protein>
    <submittedName>
        <fullName evidence="4">Sel1 repeat family protein</fullName>
    </submittedName>
</protein>
<dbReference type="PANTHER" id="PTHR13891:SF1">
    <property type="entry name" value="CYTOCHROME C OXIDASE ASSEMBLY FACTOR 7"/>
    <property type="match status" value="1"/>
</dbReference>
<dbReference type="SMART" id="SM00671">
    <property type="entry name" value="SEL1"/>
    <property type="match status" value="3"/>
</dbReference>
<gene>
    <name evidence="4" type="ORF">ABI_47250</name>
</gene>
<dbReference type="InterPro" id="IPR006597">
    <property type="entry name" value="Sel1-like"/>
</dbReference>
<name>F4QU77_9CAUL</name>
<dbReference type="HOGENOM" id="CLU_923310_0_0_5"/>
<dbReference type="SUPFAM" id="SSF81901">
    <property type="entry name" value="HCP-like"/>
    <property type="match status" value="1"/>
</dbReference>
<dbReference type="InterPro" id="IPR011990">
    <property type="entry name" value="TPR-like_helical_dom_sf"/>
</dbReference>
<keyword evidence="5" id="KW-1185">Reference proteome</keyword>
<dbReference type="Pfam" id="PF08238">
    <property type="entry name" value="Sel1"/>
    <property type="match status" value="4"/>
</dbReference>
<feature type="chain" id="PRO_5039890258" evidence="3">
    <location>
        <begin position="26"/>
        <end position="301"/>
    </location>
</feature>
<comment type="similarity">
    <text evidence="1">Belongs to the hcp beta-lactamase family.</text>
</comment>
<feature type="signal peptide" evidence="3">
    <location>
        <begin position="1"/>
        <end position="25"/>
    </location>
</feature>
<evidence type="ECO:0000256" key="3">
    <source>
        <dbReference type="SAM" id="SignalP"/>
    </source>
</evidence>
<keyword evidence="2" id="KW-0677">Repeat</keyword>
<dbReference type="OrthoDB" id="112232at2"/>
<evidence type="ECO:0000313" key="5">
    <source>
        <dbReference type="Proteomes" id="UP000006512"/>
    </source>
</evidence>
<accession>F4QU77</accession>